<reference evidence="1" key="1">
    <citation type="submission" date="2020-07" db="EMBL/GenBank/DDBJ databases">
        <title>Multicomponent nature underlies the extraordinary mechanical properties of spider dragline silk.</title>
        <authorList>
            <person name="Kono N."/>
            <person name="Nakamura H."/>
            <person name="Mori M."/>
            <person name="Yoshida Y."/>
            <person name="Ohtoshi R."/>
            <person name="Malay A.D."/>
            <person name="Moran D.A.P."/>
            <person name="Tomita M."/>
            <person name="Numata K."/>
            <person name="Arakawa K."/>
        </authorList>
    </citation>
    <scope>NUCLEOTIDE SEQUENCE</scope>
</reference>
<feature type="non-terminal residue" evidence="1">
    <location>
        <position position="26"/>
    </location>
</feature>
<evidence type="ECO:0000313" key="2">
    <source>
        <dbReference type="Proteomes" id="UP000887116"/>
    </source>
</evidence>
<dbReference type="EMBL" id="BMAO01024604">
    <property type="protein sequence ID" value="GFQ96424.1"/>
    <property type="molecule type" value="Genomic_DNA"/>
</dbReference>
<proteinExistence type="predicted"/>
<organism evidence="1 2">
    <name type="scientific">Trichonephila clavata</name>
    <name type="common">Joro spider</name>
    <name type="synonym">Nephila clavata</name>
    <dbReference type="NCBI Taxonomy" id="2740835"/>
    <lineage>
        <taxon>Eukaryota</taxon>
        <taxon>Metazoa</taxon>
        <taxon>Ecdysozoa</taxon>
        <taxon>Arthropoda</taxon>
        <taxon>Chelicerata</taxon>
        <taxon>Arachnida</taxon>
        <taxon>Araneae</taxon>
        <taxon>Araneomorphae</taxon>
        <taxon>Entelegynae</taxon>
        <taxon>Araneoidea</taxon>
        <taxon>Nephilidae</taxon>
        <taxon>Trichonephila</taxon>
    </lineage>
</organism>
<evidence type="ECO:0000313" key="1">
    <source>
        <dbReference type="EMBL" id="GFQ96424.1"/>
    </source>
</evidence>
<dbReference type="AlphaFoldDB" id="A0A8X6L4Q9"/>
<accession>A0A8X6L4Q9</accession>
<sequence length="26" mass="3001">VLDSQSISIIIIGKRKIKFNKNAERE</sequence>
<name>A0A8X6L4Q9_TRICU</name>
<protein>
    <submittedName>
        <fullName evidence="1">Uncharacterized protein</fullName>
    </submittedName>
</protein>
<keyword evidence="2" id="KW-1185">Reference proteome</keyword>
<dbReference type="Proteomes" id="UP000887116">
    <property type="component" value="Unassembled WGS sequence"/>
</dbReference>
<comment type="caution">
    <text evidence="1">The sequence shown here is derived from an EMBL/GenBank/DDBJ whole genome shotgun (WGS) entry which is preliminary data.</text>
</comment>
<gene>
    <name evidence="1" type="ORF">TNCT_321701</name>
</gene>